<protein>
    <recommendedName>
        <fullName evidence="10">Signal recognition particle receptor FtsY</fullName>
        <shortName evidence="10">SRP receptor</shortName>
        <ecNumber evidence="10">3.6.5.4</ecNumber>
    </recommendedName>
</protein>
<dbReference type="GO" id="GO:0005886">
    <property type="term" value="C:plasma membrane"/>
    <property type="evidence" value="ECO:0007669"/>
    <property type="project" value="UniProtKB-SubCell"/>
</dbReference>
<evidence type="ECO:0000313" key="13">
    <source>
        <dbReference type="EMBL" id="PZS99271.1"/>
    </source>
</evidence>
<comment type="similarity">
    <text evidence="10">Belongs to the GTP-binding SRP family. FtsY subfamily.</text>
</comment>
<dbReference type="GO" id="GO:0005525">
    <property type="term" value="F:GTP binding"/>
    <property type="evidence" value="ECO:0007669"/>
    <property type="project" value="UniProtKB-UniRule"/>
</dbReference>
<keyword evidence="7 10" id="KW-0675">Receptor</keyword>
<dbReference type="CDD" id="cd17874">
    <property type="entry name" value="FtsY"/>
    <property type="match status" value="1"/>
</dbReference>
<keyword evidence="2 10" id="KW-0963">Cytoplasm</keyword>
<evidence type="ECO:0000259" key="12">
    <source>
        <dbReference type="PROSITE" id="PS00300"/>
    </source>
</evidence>
<dbReference type="RefSeq" id="WP_111110815.1">
    <property type="nucleotide sequence ID" value="NZ_LXXM01000004.1"/>
</dbReference>
<dbReference type="SMART" id="SM00963">
    <property type="entry name" value="SRP54_N"/>
    <property type="match status" value="1"/>
</dbReference>
<dbReference type="GO" id="GO:0005047">
    <property type="term" value="F:signal recognition particle binding"/>
    <property type="evidence" value="ECO:0007669"/>
    <property type="project" value="TreeGrafter"/>
</dbReference>
<evidence type="ECO:0000256" key="7">
    <source>
        <dbReference type="ARBA" id="ARBA00023170"/>
    </source>
</evidence>
<dbReference type="SMART" id="SM00382">
    <property type="entry name" value="AAA"/>
    <property type="match status" value="1"/>
</dbReference>
<dbReference type="GO" id="GO:0005737">
    <property type="term" value="C:cytoplasm"/>
    <property type="evidence" value="ECO:0007669"/>
    <property type="project" value="UniProtKB-SubCell"/>
</dbReference>
<comment type="catalytic activity">
    <reaction evidence="8 10">
        <text>GTP + H2O = GDP + phosphate + H(+)</text>
        <dbReference type="Rhea" id="RHEA:19669"/>
        <dbReference type="ChEBI" id="CHEBI:15377"/>
        <dbReference type="ChEBI" id="CHEBI:15378"/>
        <dbReference type="ChEBI" id="CHEBI:37565"/>
        <dbReference type="ChEBI" id="CHEBI:43474"/>
        <dbReference type="ChEBI" id="CHEBI:58189"/>
        <dbReference type="EC" id="3.6.5.4"/>
    </reaction>
</comment>
<evidence type="ECO:0000256" key="1">
    <source>
        <dbReference type="ARBA" id="ARBA00022475"/>
    </source>
</evidence>
<feature type="binding site" evidence="10">
    <location>
        <begin position="380"/>
        <end position="383"/>
    </location>
    <ligand>
        <name>GTP</name>
        <dbReference type="ChEBI" id="CHEBI:37565"/>
    </ligand>
</feature>
<evidence type="ECO:0000256" key="2">
    <source>
        <dbReference type="ARBA" id="ARBA00022490"/>
    </source>
</evidence>
<dbReference type="InterPro" id="IPR003593">
    <property type="entry name" value="AAA+_ATPase"/>
</dbReference>
<comment type="subcellular location">
    <subcellularLocation>
        <location evidence="10">Cell membrane</location>
        <topology evidence="10">Peripheral membrane protein</topology>
        <orientation evidence="10">Cytoplasmic side</orientation>
    </subcellularLocation>
    <subcellularLocation>
        <location evidence="10">Cytoplasm</location>
    </subcellularLocation>
</comment>
<evidence type="ECO:0000256" key="4">
    <source>
        <dbReference type="ARBA" id="ARBA00022801"/>
    </source>
</evidence>
<gene>
    <name evidence="10" type="primary">ftsY</name>
    <name evidence="13" type="ORF">A7X83_18515</name>
</gene>
<keyword evidence="6 10" id="KW-0472">Membrane</keyword>
<evidence type="ECO:0000256" key="10">
    <source>
        <dbReference type="HAMAP-Rule" id="MF_00920"/>
    </source>
</evidence>
<dbReference type="Gene3D" id="3.40.50.300">
    <property type="entry name" value="P-loop containing nucleotide triphosphate hydrolases"/>
    <property type="match status" value="1"/>
</dbReference>
<keyword evidence="4 10" id="KW-0378">Hydrolase</keyword>
<dbReference type="SUPFAM" id="SSF52540">
    <property type="entry name" value="P-loop containing nucleoside triphosphate hydrolases"/>
    <property type="match status" value="1"/>
</dbReference>
<evidence type="ECO:0000256" key="5">
    <source>
        <dbReference type="ARBA" id="ARBA00023134"/>
    </source>
</evidence>
<keyword evidence="1 10" id="KW-1003">Cell membrane</keyword>
<name>A0A2W6IUQ9_STEMA</name>
<dbReference type="InterPro" id="IPR004390">
    <property type="entry name" value="SR_rcpt_FtsY"/>
</dbReference>
<dbReference type="PANTHER" id="PTHR43134">
    <property type="entry name" value="SIGNAL RECOGNITION PARTICLE RECEPTOR SUBUNIT ALPHA"/>
    <property type="match status" value="1"/>
</dbReference>
<keyword evidence="5 10" id="KW-0342">GTP-binding</keyword>
<dbReference type="EC" id="3.6.5.4" evidence="10"/>
<proteinExistence type="inferred from homology"/>
<evidence type="ECO:0000256" key="8">
    <source>
        <dbReference type="ARBA" id="ARBA00048027"/>
    </source>
</evidence>
<comment type="subunit">
    <text evidence="10">Part of the signal recognition particle protein translocation system, which is composed of SRP and FtsY. SRP is a ribonucleoprotein composed of Ffh and a 4.5S RNA molecule.</text>
</comment>
<dbReference type="Pfam" id="PF00448">
    <property type="entry name" value="SRP54"/>
    <property type="match status" value="1"/>
</dbReference>
<dbReference type="Proteomes" id="UP000249614">
    <property type="component" value="Unassembled WGS sequence"/>
</dbReference>
<dbReference type="EMBL" id="LXXM01000004">
    <property type="protein sequence ID" value="PZS99271.1"/>
    <property type="molecule type" value="Genomic_DNA"/>
</dbReference>
<dbReference type="PANTHER" id="PTHR43134:SF1">
    <property type="entry name" value="SIGNAL RECOGNITION PARTICLE RECEPTOR SUBUNIT ALPHA"/>
    <property type="match status" value="1"/>
</dbReference>
<dbReference type="Pfam" id="PF02881">
    <property type="entry name" value="SRP54_N"/>
    <property type="match status" value="1"/>
</dbReference>
<dbReference type="SMART" id="SM00962">
    <property type="entry name" value="SRP54"/>
    <property type="match status" value="1"/>
</dbReference>
<feature type="binding site" evidence="10">
    <location>
        <begin position="316"/>
        <end position="320"/>
    </location>
    <ligand>
        <name>GTP</name>
        <dbReference type="ChEBI" id="CHEBI:37565"/>
    </ligand>
</feature>
<dbReference type="InterPro" id="IPR027417">
    <property type="entry name" value="P-loop_NTPase"/>
</dbReference>
<feature type="region of interest" description="Disordered" evidence="11">
    <location>
        <begin position="1"/>
        <end position="24"/>
    </location>
</feature>
<keyword evidence="3 10" id="KW-0547">Nucleotide-binding</keyword>
<comment type="function">
    <text evidence="9 10">Involved in targeting and insertion of nascent membrane proteins into the cytoplasmic membrane. Acts as a receptor for the complex formed by the signal recognition particle (SRP) and the ribosome-nascent chain (RNC). Interaction with SRP-RNC leads to the transfer of the RNC complex to the Sec translocase for insertion into the membrane, the hydrolysis of GTP by both Ffh and FtsY, and the dissociation of the SRP-FtsY complex into the individual components.</text>
</comment>
<feature type="binding site" evidence="10">
    <location>
        <begin position="234"/>
        <end position="241"/>
    </location>
    <ligand>
        <name>GTP</name>
        <dbReference type="ChEBI" id="CHEBI:37565"/>
    </ligand>
</feature>
<dbReference type="InterPro" id="IPR013822">
    <property type="entry name" value="Signal_recog_particl_SRP54_hlx"/>
</dbReference>
<reference evidence="13 14" key="1">
    <citation type="submission" date="2016-05" db="EMBL/GenBank/DDBJ databases">
        <authorList>
            <person name="Lavstsen T."/>
            <person name="Jespersen J.S."/>
        </authorList>
    </citation>
    <scope>NUCLEOTIDE SEQUENCE [LARGE SCALE GENOMIC DNA]</scope>
    <source>
        <strain evidence="13 14">SM-5815</strain>
    </source>
</reference>
<dbReference type="GO" id="GO:0003924">
    <property type="term" value="F:GTPase activity"/>
    <property type="evidence" value="ECO:0007669"/>
    <property type="project" value="UniProtKB-UniRule"/>
</dbReference>
<accession>A0A2W6IUQ9</accession>
<evidence type="ECO:0000256" key="6">
    <source>
        <dbReference type="ARBA" id="ARBA00023136"/>
    </source>
</evidence>
<dbReference type="FunFam" id="1.20.120.140:FF:000002">
    <property type="entry name" value="Signal recognition particle receptor FtsY"/>
    <property type="match status" value="1"/>
</dbReference>
<dbReference type="InterPro" id="IPR000897">
    <property type="entry name" value="SRP54_GTPase_dom"/>
</dbReference>
<sequence length="433" mass="44869">MLSFFRRKKPQDAPATEAPKTQHYSAEELAAAFPSAAPVEDKEPALVVVPAEPAPVELPAAAVAPVAVEPTPVIQAPATPVPAAPTVIDVAPIAPAAIEPAPAPESTPAPAADDLPAAASVDAVPAPAGKPGWRERLRNSVIARSFGGLFSRNPKLDDDLLDELETALITADVGVGATTDLVEGLRKRMKSREFADANALLAALRAELIAILQPVAKPLVIDRNAKPFVVLTVGVNGVGKTTTIGKLAKRFKDDGHSLMLAAGDTFRAAAVAQLQAWGERNGVAVVAQGQNADAASVAFDALQAGKARGTSVLIADTAGRLHTQSGLMNELGKIRRVLGKIDPTAPHEVLMVIDGTTGQNALSQLRQFNAAVNVTGLVVTKLDGTAKGGVVFALAREFGIPIRFAGIGERPEDLRVFDPEAFVDALLPEALGG</sequence>
<evidence type="ECO:0000256" key="11">
    <source>
        <dbReference type="SAM" id="MobiDB-lite"/>
    </source>
</evidence>
<evidence type="ECO:0000256" key="9">
    <source>
        <dbReference type="ARBA" id="ARBA00053570"/>
    </source>
</evidence>
<dbReference type="Gene3D" id="1.20.120.140">
    <property type="entry name" value="Signal recognition particle SRP54, nucleotide-binding domain"/>
    <property type="match status" value="1"/>
</dbReference>
<dbReference type="AlphaFoldDB" id="A0A2W6IUQ9"/>
<comment type="caution">
    <text evidence="13">The sequence shown here is derived from an EMBL/GenBank/DDBJ whole genome shotgun (WGS) entry which is preliminary data.</text>
</comment>
<dbReference type="FunFam" id="3.40.50.300:FF:000053">
    <property type="entry name" value="Signal recognition particle receptor FtsY"/>
    <property type="match status" value="1"/>
</dbReference>
<dbReference type="PROSITE" id="PS00300">
    <property type="entry name" value="SRP54"/>
    <property type="match status" value="1"/>
</dbReference>
<dbReference type="HAMAP" id="MF_00920">
    <property type="entry name" value="FtsY"/>
    <property type="match status" value="1"/>
</dbReference>
<dbReference type="NCBIfam" id="TIGR00064">
    <property type="entry name" value="ftsY"/>
    <property type="match status" value="1"/>
</dbReference>
<dbReference type="InterPro" id="IPR042101">
    <property type="entry name" value="SRP54_N_sf"/>
</dbReference>
<feature type="domain" description="SRP54-type proteins GTP-binding" evidence="12">
    <location>
        <begin position="401"/>
        <end position="414"/>
    </location>
</feature>
<evidence type="ECO:0000256" key="3">
    <source>
        <dbReference type="ARBA" id="ARBA00022741"/>
    </source>
</evidence>
<evidence type="ECO:0000313" key="14">
    <source>
        <dbReference type="Proteomes" id="UP000249614"/>
    </source>
</evidence>
<dbReference type="GO" id="GO:0006614">
    <property type="term" value="P:SRP-dependent cotranslational protein targeting to membrane"/>
    <property type="evidence" value="ECO:0007669"/>
    <property type="project" value="InterPro"/>
</dbReference>
<organism evidence="13 14">
    <name type="scientific">Stenotrophomonas maltophilia</name>
    <name type="common">Pseudomonas maltophilia</name>
    <name type="synonym">Xanthomonas maltophilia</name>
    <dbReference type="NCBI Taxonomy" id="40324"/>
    <lineage>
        <taxon>Bacteria</taxon>
        <taxon>Pseudomonadati</taxon>
        <taxon>Pseudomonadota</taxon>
        <taxon>Gammaproteobacteria</taxon>
        <taxon>Lysobacterales</taxon>
        <taxon>Lysobacteraceae</taxon>
        <taxon>Stenotrophomonas</taxon>
        <taxon>Stenotrophomonas maltophilia group</taxon>
    </lineage>
</organism>